<keyword evidence="3" id="KW-1185">Reference proteome</keyword>
<keyword evidence="1" id="KW-0812">Transmembrane</keyword>
<dbReference type="HOGENOM" id="CLU_1809922_0_0_1"/>
<dbReference type="RefSeq" id="XP_001449127.1">
    <property type="nucleotide sequence ID" value="XM_001449090.1"/>
</dbReference>
<dbReference type="AlphaFoldDB" id="A0DFB3"/>
<sequence>MTYLPLFFDVIFTFLLVLEFQFFFSEIQLSIILKAPLLLFRDFLNFVIVFFFFMLSQLSTHPFLLQVGFQFEHQLLFFHLATILLQAMEFSINSQHIQYQLQQDYLLTVQMLIFSFHLLILAVNSYLYFLLYFVRSLKYQHAI</sequence>
<protein>
    <recommendedName>
        <fullName evidence="4">Transmembrane protein</fullName>
    </recommendedName>
</protein>
<organism evidence="2 3">
    <name type="scientific">Paramecium tetraurelia</name>
    <dbReference type="NCBI Taxonomy" id="5888"/>
    <lineage>
        <taxon>Eukaryota</taxon>
        <taxon>Sar</taxon>
        <taxon>Alveolata</taxon>
        <taxon>Ciliophora</taxon>
        <taxon>Intramacronucleata</taxon>
        <taxon>Oligohymenophorea</taxon>
        <taxon>Peniculida</taxon>
        <taxon>Parameciidae</taxon>
        <taxon>Paramecium</taxon>
    </lineage>
</organism>
<reference evidence="2 3" key="1">
    <citation type="journal article" date="2006" name="Nature">
        <title>Global trends of whole-genome duplications revealed by the ciliate Paramecium tetraurelia.</title>
        <authorList>
            <consortium name="Genoscope"/>
            <person name="Aury J.-M."/>
            <person name="Jaillon O."/>
            <person name="Duret L."/>
            <person name="Noel B."/>
            <person name="Jubin C."/>
            <person name="Porcel B.M."/>
            <person name="Segurens B."/>
            <person name="Daubin V."/>
            <person name="Anthouard V."/>
            <person name="Aiach N."/>
            <person name="Arnaiz O."/>
            <person name="Billaut A."/>
            <person name="Beisson J."/>
            <person name="Blanc I."/>
            <person name="Bouhouche K."/>
            <person name="Camara F."/>
            <person name="Duharcourt S."/>
            <person name="Guigo R."/>
            <person name="Gogendeau D."/>
            <person name="Katinka M."/>
            <person name="Keller A.-M."/>
            <person name="Kissmehl R."/>
            <person name="Klotz C."/>
            <person name="Koll F."/>
            <person name="Le Moue A."/>
            <person name="Lepere C."/>
            <person name="Malinsky S."/>
            <person name="Nowacki M."/>
            <person name="Nowak J.K."/>
            <person name="Plattner H."/>
            <person name="Poulain J."/>
            <person name="Ruiz F."/>
            <person name="Serrano V."/>
            <person name="Zagulski M."/>
            <person name="Dessen P."/>
            <person name="Betermier M."/>
            <person name="Weissenbach J."/>
            <person name="Scarpelli C."/>
            <person name="Schachter V."/>
            <person name="Sperling L."/>
            <person name="Meyer E."/>
            <person name="Cohen J."/>
            <person name="Wincker P."/>
        </authorList>
    </citation>
    <scope>NUCLEOTIDE SEQUENCE [LARGE SCALE GENOMIC DNA]</scope>
    <source>
        <strain evidence="2 3">Stock d4-2</strain>
    </source>
</reference>
<dbReference type="GeneID" id="5034912"/>
<keyword evidence="1" id="KW-1133">Transmembrane helix</keyword>
<dbReference type="KEGG" id="ptm:GSPATT00016543001"/>
<evidence type="ECO:0000313" key="3">
    <source>
        <dbReference type="Proteomes" id="UP000000600"/>
    </source>
</evidence>
<evidence type="ECO:0000256" key="1">
    <source>
        <dbReference type="SAM" id="Phobius"/>
    </source>
</evidence>
<keyword evidence="1" id="KW-0472">Membrane</keyword>
<gene>
    <name evidence="2" type="ORF">GSPATT00016543001</name>
</gene>
<name>A0DFB3_PARTE</name>
<feature type="transmembrane region" description="Helical" evidence="1">
    <location>
        <begin position="36"/>
        <end position="55"/>
    </location>
</feature>
<evidence type="ECO:0000313" key="2">
    <source>
        <dbReference type="EMBL" id="CAK81730.1"/>
    </source>
</evidence>
<dbReference type="InParanoid" id="A0DFB3"/>
<feature type="transmembrane region" description="Helical" evidence="1">
    <location>
        <begin position="105"/>
        <end position="129"/>
    </location>
</feature>
<feature type="transmembrane region" description="Helical" evidence="1">
    <location>
        <begin position="6"/>
        <end position="24"/>
    </location>
</feature>
<dbReference type="EMBL" id="CT868418">
    <property type="protein sequence ID" value="CAK81730.1"/>
    <property type="molecule type" value="Genomic_DNA"/>
</dbReference>
<proteinExistence type="predicted"/>
<dbReference type="Proteomes" id="UP000000600">
    <property type="component" value="Unassembled WGS sequence"/>
</dbReference>
<accession>A0DFB3</accession>
<evidence type="ECO:0008006" key="4">
    <source>
        <dbReference type="Google" id="ProtNLM"/>
    </source>
</evidence>